<organism evidence="2 3">
    <name type="scientific">Actinokineospora auranticolor</name>
    <dbReference type="NCBI Taxonomy" id="155976"/>
    <lineage>
        <taxon>Bacteria</taxon>
        <taxon>Bacillati</taxon>
        <taxon>Actinomycetota</taxon>
        <taxon>Actinomycetes</taxon>
        <taxon>Pseudonocardiales</taxon>
        <taxon>Pseudonocardiaceae</taxon>
        <taxon>Actinokineospora</taxon>
    </lineage>
</organism>
<feature type="region of interest" description="Disordered" evidence="1">
    <location>
        <begin position="59"/>
        <end position="97"/>
    </location>
</feature>
<name>A0A2S6GJI4_9PSEU</name>
<reference evidence="2 3" key="1">
    <citation type="submission" date="2018-02" db="EMBL/GenBank/DDBJ databases">
        <title>Genomic Encyclopedia of Archaeal and Bacterial Type Strains, Phase II (KMG-II): from individual species to whole genera.</title>
        <authorList>
            <person name="Goeker M."/>
        </authorList>
    </citation>
    <scope>NUCLEOTIDE SEQUENCE [LARGE SCALE GENOMIC DNA]</scope>
    <source>
        <strain evidence="2 3">YU 961-1</strain>
    </source>
</reference>
<sequence>MPVPTLPVDTPAEQRAVLDRVDVLLAEAAPARVHRRSIAAAWACLAGVIATVVTVSGGPDDRGLGGVAPTTGVPLSTTTAGPATSSPTMSLAADPGTKLRAWGTDPVFSEERDVDGKRVRDLTWNFTGTESTAVRLVDPPPVDFPEMATLTGRIVLTGTCDEVVVSIAPPRAPRHRTTGNPRSHCGHGSWAACTPGSSSRARCTRRSHSPRNTRRATRG</sequence>
<comment type="caution">
    <text evidence="2">The sequence shown here is derived from an EMBL/GenBank/DDBJ whole genome shotgun (WGS) entry which is preliminary data.</text>
</comment>
<protein>
    <submittedName>
        <fullName evidence="2">Uncharacterized protein</fullName>
    </submittedName>
</protein>
<evidence type="ECO:0000313" key="2">
    <source>
        <dbReference type="EMBL" id="PPK65311.1"/>
    </source>
</evidence>
<feature type="compositionally biased region" description="Low complexity" evidence="1">
    <location>
        <begin position="76"/>
        <end position="90"/>
    </location>
</feature>
<dbReference type="Proteomes" id="UP000239203">
    <property type="component" value="Unassembled WGS sequence"/>
</dbReference>
<accession>A0A2S6GJI4</accession>
<proteinExistence type="predicted"/>
<feature type="compositionally biased region" description="Basic residues" evidence="1">
    <location>
        <begin position="202"/>
        <end position="219"/>
    </location>
</feature>
<feature type="region of interest" description="Disordered" evidence="1">
    <location>
        <begin position="171"/>
        <end position="219"/>
    </location>
</feature>
<keyword evidence="3" id="KW-1185">Reference proteome</keyword>
<gene>
    <name evidence="2" type="ORF">CLV40_115158</name>
</gene>
<dbReference type="EMBL" id="PTIX01000015">
    <property type="protein sequence ID" value="PPK65311.1"/>
    <property type="molecule type" value="Genomic_DNA"/>
</dbReference>
<dbReference type="AlphaFoldDB" id="A0A2S6GJI4"/>
<evidence type="ECO:0000313" key="3">
    <source>
        <dbReference type="Proteomes" id="UP000239203"/>
    </source>
</evidence>
<evidence type="ECO:0000256" key="1">
    <source>
        <dbReference type="SAM" id="MobiDB-lite"/>
    </source>
</evidence>